<dbReference type="Proteomes" id="UP001497453">
    <property type="component" value="Chromosome 3"/>
</dbReference>
<organism evidence="1 2">
    <name type="scientific">Somion occarium</name>
    <dbReference type="NCBI Taxonomy" id="3059160"/>
    <lineage>
        <taxon>Eukaryota</taxon>
        <taxon>Fungi</taxon>
        <taxon>Dikarya</taxon>
        <taxon>Basidiomycota</taxon>
        <taxon>Agaricomycotina</taxon>
        <taxon>Agaricomycetes</taxon>
        <taxon>Polyporales</taxon>
        <taxon>Cerrenaceae</taxon>
        <taxon>Somion</taxon>
    </lineage>
</organism>
<proteinExistence type="predicted"/>
<evidence type="ECO:0000313" key="1">
    <source>
        <dbReference type="EMBL" id="CAL1705461.1"/>
    </source>
</evidence>
<name>A0ABP1DC92_9APHY</name>
<protein>
    <submittedName>
        <fullName evidence="1">Uncharacterized protein</fullName>
    </submittedName>
</protein>
<evidence type="ECO:0000313" key="2">
    <source>
        <dbReference type="Proteomes" id="UP001497453"/>
    </source>
</evidence>
<keyword evidence="2" id="KW-1185">Reference proteome</keyword>
<accession>A0ABP1DC92</accession>
<gene>
    <name evidence="1" type="ORF">GFSPODELE1_LOCUS5437</name>
</gene>
<sequence>MSRSNGRPEAEVIVNFADGMSYNKGKLEEAYRSGGILEKPVKHSKEAHSAKREDIDLIVSFLSFKQMPRNQQLQRYMN</sequence>
<dbReference type="EMBL" id="OZ037946">
    <property type="protein sequence ID" value="CAL1705461.1"/>
    <property type="molecule type" value="Genomic_DNA"/>
</dbReference>
<reference evidence="2" key="1">
    <citation type="submission" date="2024-04" db="EMBL/GenBank/DDBJ databases">
        <authorList>
            <person name="Shaw F."/>
            <person name="Minotto A."/>
        </authorList>
    </citation>
    <scope>NUCLEOTIDE SEQUENCE [LARGE SCALE GENOMIC DNA]</scope>
</reference>